<dbReference type="Proteomes" id="UP001054837">
    <property type="component" value="Unassembled WGS sequence"/>
</dbReference>
<sequence length="90" mass="10274">MSYNRMELMTKASYEAHLSYRRNWRKIEGEVRAIIALGGMDKKTKSTGALSVVQGNKNKKVCGVVVCHRLYYARPCLRCKQVLTLYLFAG</sequence>
<evidence type="ECO:0000313" key="2">
    <source>
        <dbReference type="Proteomes" id="UP001054837"/>
    </source>
</evidence>
<proteinExistence type="predicted"/>
<comment type="caution">
    <text evidence="1">The sequence shown here is derived from an EMBL/GenBank/DDBJ whole genome shotgun (WGS) entry which is preliminary data.</text>
</comment>
<name>A0AAV4SBN6_9ARAC</name>
<protein>
    <submittedName>
        <fullName evidence="1">Uncharacterized protein</fullName>
    </submittedName>
</protein>
<organism evidence="1 2">
    <name type="scientific">Caerostris darwini</name>
    <dbReference type="NCBI Taxonomy" id="1538125"/>
    <lineage>
        <taxon>Eukaryota</taxon>
        <taxon>Metazoa</taxon>
        <taxon>Ecdysozoa</taxon>
        <taxon>Arthropoda</taxon>
        <taxon>Chelicerata</taxon>
        <taxon>Arachnida</taxon>
        <taxon>Araneae</taxon>
        <taxon>Araneomorphae</taxon>
        <taxon>Entelegynae</taxon>
        <taxon>Araneoidea</taxon>
        <taxon>Araneidae</taxon>
        <taxon>Caerostris</taxon>
    </lineage>
</organism>
<accession>A0AAV4SBN6</accession>
<evidence type="ECO:0000313" key="1">
    <source>
        <dbReference type="EMBL" id="GIY31075.1"/>
    </source>
</evidence>
<keyword evidence="2" id="KW-1185">Reference proteome</keyword>
<dbReference type="EMBL" id="BPLQ01007602">
    <property type="protein sequence ID" value="GIY31075.1"/>
    <property type="molecule type" value="Genomic_DNA"/>
</dbReference>
<reference evidence="1 2" key="1">
    <citation type="submission" date="2021-06" db="EMBL/GenBank/DDBJ databases">
        <title>Caerostris darwini draft genome.</title>
        <authorList>
            <person name="Kono N."/>
            <person name="Arakawa K."/>
        </authorList>
    </citation>
    <scope>NUCLEOTIDE SEQUENCE [LARGE SCALE GENOMIC DNA]</scope>
</reference>
<dbReference type="AlphaFoldDB" id="A0AAV4SBN6"/>
<gene>
    <name evidence="1" type="ORF">CDAR_197751</name>
</gene>